<comment type="function">
    <text evidence="1 12">Required for the export of heme to the periplasm for the biogenesis of c-type cytochromes.</text>
</comment>
<keyword evidence="7 12" id="KW-0997">Cell inner membrane</keyword>
<evidence type="ECO:0000256" key="8">
    <source>
        <dbReference type="ARBA" id="ARBA00022692"/>
    </source>
</evidence>
<accession>A0ABW0JQQ3</accession>
<proteinExistence type="inferred from homology"/>
<evidence type="ECO:0000256" key="12">
    <source>
        <dbReference type="RuleBase" id="RU363101"/>
    </source>
</evidence>
<sequence length="58" mass="6607">MSGFLAMGGYAAAVWPAYAVFIVLLAADFLAPIVRRRRQLRELRARLIRRQSRHEGHA</sequence>
<reference evidence="14" key="1">
    <citation type="journal article" date="2019" name="Int. J. Syst. Evol. Microbiol.">
        <title>The Global Catalogue of Microorganisms (GCM) 10K type strain sequencing project: providing services to taxonomists for standard genome sequencing and annotation.</title>
        <authorList>
            <consortium name="The Broad Institute Genomics Platform"/>
            <consortium name="The Broad Institute Genome Sequencing Center for Infectious Disease"/>
            <person name="Wu L."/>
            <person name="Ma J."/>
        </authorList>
    </citation>
    <scope>NUCLEOTIDE SEQUENCE [LARGE SCALE GENOMIC DNA]</scope>
    <source>
        <strain evidence="14">KACC 12822</strain>
    </source>
</reference>
<dbReference type="PANTHER" id="PTHR37531">
    <property type="entry name" value="HEME EXPORTER PROTEIN D"/>
    <property type="match status" value="1"/>
</dbReference>
<dbReference type="InterPro" id="IPR007078">
    <property type="entry name" value="Haem_export_protD_CcmD"/>
</dbReference>
<evidence type="ECO:0000256" key="5">
    <source>
        <dbReference type="ARBA" id="ARBA00022448"/>
    </source>
</evidence>
<evidence type="ECO:0000256" key="7">
    <source>
        <dbReference type="ARBA" id="ARBA00022519"/>
    </source>
</evidence>
<evidence type="ECO:0000256" key="9">
    <source>
        <dbReference type="ARBA" id="ARBA00022748"/>
    </source>
</evidence>
<keyword evidence="14" id="KW-1185">Reference proteome</keyword>
<dbReference type="PANTHER" id="PTHR37531:SF1">
    <property type="entry name" value="HEME EXPORTER PROTEIN D"/>
    <property type="match status" value="1"/>
</dbReference>
<organism evidence="13 14">
    <name type="scientific">Rhodanobacter ginsenosidimutans</name>
    <dbReference type="NCBI Taxonomy" id="490571"/>
    <lineage>
        <taxon>Bacteria</taxon>
        <taxon>Pseudomonadati</taxon>
        <taxon>Pseudomonadota</taxon>
        <taxon>Gammaproteobacteria</taxon>
        <taxon>Lysobacterales</taxon>
        <taxon>Rhodanobacteraceae</taxon>
        <taxon>Rhodanobacter</taxon>
    </lineage>
</organism>
<keyword evidence="5 12" id="KW-0813">Transport</keyword>
<comment type="subcellular location">
    <subcellularLocation>
        <location evidence="2 12">Cell inner membrane</location>
        <topology evidence="2 12">Single-pass membrane protein</topology>
    </subcellularLocation>
</comment>
<dbReference type="Proteomes" id="UP001596018">
    <property type="component" value="Unassembled WGS sequence"/>
</dbReference>
<evidence type="ECO:0000256" key="4">
    <source>
        <dbReference type="ARBA" id="ARBA00016461"/>
    </source>
</evidence>
<dbReference type="RefSeq" id="WP_377337528.1">
    <property type="nucleotide sequence ID" value="NZ_JALBWS010000015.1"/>
</dbReference>
<dbReference type="NCBIfam" id="TIGR03141">
    <property type="entry name" value="cytochro_ccmD"/>
    <property type="match status" value="1"/>
</dbReference>
<protein>
    <recommendedName>
        <fullName evidence="4 12">Heme exporter protein D</fullName>
    </recommendedName>
</protein>
<feature type="transmembrane region" description="Helical" evidence="12">
    <location>
        <begin position="12"/>
        <end position="34"/>
    </location>
</feature>
<evidence type="ECO:0000256" key="2">
    <source>
        <dbReference type="ARBA" id="ARBA00004377"/>
    </source>
</evidence>
<keyword evidence="10 12" id="KW-1133">Transmembrane helix</keyword>
<comment type="caution">
    <text evidence="13">The sequence shown here is derived from an EMBL/GenBank/DDBJ whole genome shotgun (WGS) entry which is preliminary data.</text>
</comment>
<dbReference type="InterPro" id="IPR052075">
    <property type="entry name" value="Heme_exporter_D"/>
</dbReference>
<name>A0ABW0JQQ3_9GAMM</name>
<dbReference type="Pfam" id="PF04995">
    <property type="entry name" value="CcmD"/>
    <property type="match status" value="1"/>
</dbReference>
<evidence type="ECO:0000256" key="6">
    <source>
        <dbReference type="ARBA" id="ARBA00022475"/>
    </source>
</evidence>
<evidence type="ECO:0000256" key="11">
    <source>
        <dbReference type="ARBA" id="ARBA00023136"/>
    </source>
</evidence>
<dbReference type="EMBL" id="JBHSMM010000001">
    <property type="protein sequence ID" value="MFC5438438.1"/>
    <property type="molecule type" value="Genomic_DNA"/>
</dbReference>
<keyword evidence="11 12" id="KW-0472">Membrane</keyword>
<evidence type="ECO:0000256" key="3">
    <source>
        <dbReference type="ARBA" id="ARBA00008741"/>
    </source>
</evidence>
<keyword evidence="6 12" id="KW-1003">Cell membrane</keyword>
<keyword evidence="8 12" id="KW-0812">Transmembrane</keyword>
<keyword evidence="9 12" id="KW-0201">Cytochrome c-type biogenesis</keyword>
<evidence type="ECO:0000256" key="1">
    <source>
        <dbReference type="ARBA" id="ARBA00002442"/>
    </source>
</evidence>
<gene>
    <name evidence="13" type="primary">ccmD</name>
    <name evidence="13" type="ORF">ACFPK0_00275</name>
</gene>
<evidence type="ECO:0000313" key="13">
    <source>
        <dbReference type="EMBL" id="MFC5438438.1"/>
    </source>
</evidence>
<evidence type="ECO:0000256" key="10">
    <source>
        <dbReference type="ARBA" id="ARBA00022989"/>
    </source>
</evidence>
<evidence type="ECO:0000313" key="14">
    <source>
        <dbReference type="Proteomes" id="UP001596018"/>
    </source>
</evidence>
<comment type="similarity">
    <text evidence="3 12">Belongs to the CcmD/CycX/HelD family.</text>
</comment>